<name>A0ABW2DF45_9BACT</name>
<dbReference type="EMBL" id="JBHSYQ010000003">
    <property type="protein sequence ID" value="MFC6996475.1"/>
    <property type="molecule type" value="Genomic_DNA"/>
</dbReference>
<evidence type="ECO:0000313" key="2">
    <source>
        <dbReference type="EMBL" id="MFC6996475.1"/>
    </source>
</evidence>
<proteinExistence type="predicted"/>
<dbReference type="Proteomes" id="UP001596405">
    <property type="component" value="Unassembled WGS sequence"/>
</dbReference>
<protein>
    <submittedName>
        <fullName evidence="2">Uncharacterized protein</fullName>
    </submittedName>
</protein>
<dbReference type="RefSeq" id="WP_066625284.1">
    <property type="nucleotide sequence ID" value="NZ_JBHSYQ010000003.1"/>
</dbReference>
<organism evidence="2 3">
    <name type="scientific">Rufibacter roseus</name>
    <dbReference type="NCBI Taxonomy" id="1567108"/>
    <lineage>
        <taxon>Bacteria</taxon>
        <taxon>Pseudomonadati</taxon>
        <taxon>Bacteroidota</taxon>
        <taxon>Cytophagia</taxon>
        <taxon>Cytophagales</taxon>
        <taxon>Hymenobacteraceae</taxon>
        <taxon>Rufibacter</taxon>
    </lineage>
</organism>
<accession>A0ABW2DF45</accession>
<feature type="compositionally biased region" description="Polar residues" evidence="1">
    <location>
        <begin position="48"/>
        <end position="57"/>
    </location>
</feature>
<evidence type="ECO:0000256" key="1">
    <source>
        <dbReference type="SAM" id="MobiDB-lite"/>
    </source>
</evidence>
<gene>
    <name evidence="2" type="ORF">ACFQHR_02510</name>
</gene>
<feature type="compositionally biased region" description="Polar residues" evidence="1">
    <location>
        <begin position="26"/>
        <end position="35"/>
    </location>
</feature>
<feature type="region of interest" description="Disordered" evidence="1">
    <location>
        <begin position="26"/>
        <end position="80"/>
    </location>
</feature>
<reference evidence="3" key="1">
    <citation type="journal article" date="2019" name="Int. J. Syst. Evol. Microbiol.">
        <title>The Global Catalogue of Microorganisms (GCM) 10K type strain sequencing project: providing services to taxonomists for standard genome sequencing and annotation.</title>
        <authorList>
            <consortium name="The Broad Institute Genomics Platform"/>
            <consortium name="The Broad Institute Genome Sequencing Center for Infectious Disease"/>
            <person name="Wu L."/>
            <person name="Ma J."/>
        </authorList>
    </citation>
    <scope>NUCLEOTIDE SEQUENCE [LARGE SCALE GENOMIC DNA]</scope>
    <source>
        <strain evidence="3">CGMCC 4.7393</strain>
    </source>
</reference>
<evidence type="ECO:0000313" key="3">
    <source>
        <dbReference type="Proteomes" id="UP001596405"/>
    </source>
</evidence>
<comment type="caution">
    <text evidence="2">The sequence shown here is derived from an EMBL/GenBank/DDBJ whole genome shotgun (WGS) entry which is preliminary data.</text>
</comment>
<sequence length="80" mass="8295">MVVAIVILLVVAFFVTMYYYRSKNPRQIETHTTPISGGGSNSVSNPSQASRPSSNPGSIPDGDGHSKGDGNAAMSAGRQG</sequence>
<keyword evidence="3" id="KW-1185">Reference proteome</keyword>